<keyword evidence="3" id="KW-1185">Reference proteome</keyword>
<sequence>MASRQQTMLTRLHRVRTLQLNLTMADEARAQERVASEHQLSHRIGQLIEAVTPTPAATASAASLMANAHFRHRLLESADAAAARIRAAEQRAAHAGEQTKAAKRDQTAVEKLMDRARMAAIRAEMRALEDMPAAGGASRRNRHDPC</sequence>
<comment type="caution">
    <text evidence="2">The sequence shown here is derived from an EMBL/GenBank/DDBJ whole genome shotgun (WGS) entry which is preliminary data.</text>
</comment>
<feature type="coiled-coil region" evidence="1">
    <location>
        <begin position="71"/>
        <end position="98"/>
    </location>
</feature>
<evidence type="ECO:0000313" key="2">
    <source>
        <dbReference type="EMBL" id="NUU48682.1"/>
    </source>
</evidence>
<dbReference type="AlphaFoldDB" id="A0A7Y6EIZ6"/>
<keyword evidence="1" id="KW-0175">Coiled coil</keyword>
<gene>
    <name evidence="2" type="ORF">HP438_17075</name>
</gene>
<evidence type="ECO:0000313" key="3">
    <source>
        <dbReference type="Proteomes" id="UP000536441"/>
    </source>
</evidence>
<dbReference type="EMBL" id="JABMCH010000071">
    <property type="protein sequence ID" value="NUU48682.1"/>
    <property type="molecule type" value="Genomic_DNA"/>
</dbReference>
<organism evidence="2 3">
    <name type="scientific">Sphingomonas zeae</name>
    <dbReference type="NCBI Taxonomy" id="1646122"/>
    <lineage>
        <taxon>Bacteria</taxon>
        <taxon>Pseudomonadati</taxon>
        <taxon>Pseudomonadota</taxon>
        <taxon>Alphaproteobacteria</taxon>
        <taxon>Sphingomonadales</taxon>
        <taxon>Sphingomonadaceae</taxon>
        <taxon>Sphingomonas</taxon>
    </lineage>
</organism>
<dbReference type="RefSeq" id="WP_246357970.1">
    <property type="nucleotide sequence ID" value="NZ_CBCRYR010000007.1"/>
</dbReference>
<name>A0A7Y6EIZ6_9SPHN</name>
<accession>A0A7Y6EIZ6</accession>
<evidence type="ECO:0000256" key="1">
    <source>
        <dbReference type="SAM" id="Coils"/>
    </source>
</evidence>
<dbReference type="Proteomes" id="UP000536441">
    <property type="component" value="Unassembled WGS sequence"/>
</dbReference>
<reference evidence="2 3" key="1">
    <citation type="submission" date="2020-05" db="EMBL/GenBank/DDBJ databases">
        <title>Genome Sequencing of Type Strains.</title>
        <authorList>
            <person name="Lemaire J.F."/>
            <person name="Inderbitzin P."/>
            <person name="Gregorio O.A."/>
            <person name="Collins S.B."/>
            <person name="Wespe N."/>
            <person name="Knight-Connoni V."/>
        </authorList>
    </citation>
    <scope>NUCLEOTIDE SEQUENCE [LARGE SCALE GENOMIC DNA]</scope>
    <source>
        <strain evidence="2 3">DSM 100049</strain>
    </source>
</reference>
<evidence type="ECO:0008006" key="4">
    <source>
        <dbReference type="Google" id="ProtNLM"/>
    </source>
</evidence>
<protein>
    <recommendedName>
        <fullName evidence="4">Flagellar export protein FliJ</fullName>
    </recommendedName>
</protein>
<proteinExistence type="predicted"/>